<dbReference type="Gene3D" id="3.40.50.880">
    <property type="match status" value="1"/>
</dbReference>
<sequence length="369" mass="40338" precursor="true">MKLLTSAVQTALVCAALFTCVSNTLADDRHSVVYEGTDGIGQGKHIVFLASDHEYRSEESMPALAKILAKHHGFRCTVVFGIDSESGEIVAGSSDVGGLDALDDADLFVIFARFLDPPASEMDHLAKYLRKGGPVVGFRTATHSFKIPHDKPYGRFDWKYEGEDFPGGFGRQILGETWISHYGTNHVQSSRMSLKEEGESHPIGRGVNNMHVAAGGYFIDEDKLENATGLAMVQPLLSMKPDGEADPEKPAVVGAWTREYQFEGGPKGRVFATTNGASEDMLNDGFRRLSINGILWAAGMEDEITSDLNIDFVGEYRPSTFSHLGYRIGVKPADLAGFDSVILPGETNPESRYLKKQKQKTKKAQKSAE</sequence>
<dbReference type="AlphaFoldDB" id="A0A517T473"/>
<feature type="region of interest" description="Disordered" evidence="1">
    <location>
        <begin position="346"/>
        <end position="369"/>
    </location>
</feature>
<keyword evidence="2" id="KW-0732">Signal</keyword>
<evidence type="ECO:0000256" key="2">
    <source>
        <dbReference type="SAM" id="SignalP"/>
    </source>
</evidence>
<dbReference type="InterPro" id="IPR029062">
    <property type="entry name" value="Class_I_gatase-like"/>
</dbReference>
<name>A0A517T473_9PLAN</name>
<dbReference type="RefSeq" id="WP_145259286.1">
    <property type="nucleotide sequence ID" value="NZ_CP036316.1"/>
</dbReference>
<organism evidence="3 4">
    <name type="scientific">Calycomorphotria hydatis</name>
    <dbReference type="NCBI Taxonomy" id="2528027"/>
    <lineage>
        <taxon>Bacteria</taxon>
        <taxon>Pseudomonadati</taxon>
        <taxon>Planctomycetota</taxon>
        <taxon>Planctomycetia</taxon>
        <taxon>Planctomycetales</taxon>
        <taxon>Planctomycetaceae</taxon>
        <taxon>Calycomorphotria</taxon>
    </lineage>
</organism>
<dbReference type="OrthoDB" id="245202at2"/>
<dbReference type="EMBL" id="CP036316">
    <property type="protein sequence ID" value="QDT63175.1"/>
    <property type="molecule type" value="Genomic_DNA"/>
</dbReference>
<accession>A0A517T473</accession>
<protein>
    <submittedName>
        <fullName evidence="3">Trehalose utilization</fullName>
    </submittedName>
</protein>
<feature type="compositionally biased region" description="Basic residues" evidence="1">
    <location>
        <begin position="354"/>
        <end position="369"/>
    </location>
</feature>
<reference evidence="3 4" key="1">
    <citation type="submission" date="2019-02" db="EMBL/GenBank/DDBJ databases">
        <title>Deep-cultivation of Planctomycetes and their phenomic and genomic characterization uncovers novel biology.</title>
        <authorList>
            <person name="Wiegand S."/>
            <person name="Jogler M."/>
            <person name="Boedeker C."/>
            <person name="Pinto D."/>
            <person name="Vollmers J."/>
            <person name="Rivas-Marin E."/>
            <person name="Kohn T."/>
            <person name="Peeters S.H."/>
            <person name="Heuer A."/>
            <person name="Rast P."/>
            <person name="Oberbeckmann S."/>
            <person name="Bunk B."/>
            <person name="Jeske O."/>
            <person name="Meyerdierks A."/>
            <person name="Storesund J.E."/>
            <person name="Kallscheuer N."/>
            <person name="Luecker S."/>
            <person name="Lage O.M."/>
            <person name="Pohl T."/>
            <person name="Merkel B.J."/>
            <person name="Hornburger P."/>
            <person name="Mueller R.-W."/>
            <person name="Bruemmer F."/>
            <person name="Labrenz M."/>
            <person name="Spormann A.M."/>
            <person name="Op den Camp H."/>
            <person name="Overmann J."/>
            <person name="Amann R."/>
            <person name="Jetten M.S.M."/>
            <person name="Mascher T."/>
            <person name="Medema M.H."/>
            <person name="Devos D.P."/>
            <person name="Kaster A.-K."/>
            <person name="Ovreas L."/>
            <person name="Rohde M."/>
            <person name="Galperin M.Y."/>
            <person name="Jogler C."/>
        </authorList>
    </citation>
    <scope>NUCLEOTIDE SEQUENCE [LARGE SCALE GENOMIC DNA]</scope>
    <source>
        <strain evidence="3 4">V22</strain>
    </source>
</reference>
<evidence type="ECO:0000313" key="3">
    <source>
        <dbReference type="EMBL" id="QDT63175.1"/>
    </source>
</evidence>
<evidence type="ECO:0000313" key="4">
    <source>
        <dbReference type="Proteomes" id="UP000319976"/>
    </source>
</evidence>
<dbReference type="SUPFAM" id="SSF52317">
    <property type="entry name" value="Class I glutamine amidotransferase-like"/>
    <property type="match status" value="1"/>
</dbReference>
<feature type="signal peptide" evidence="2">
    <location>
        <begin position="1"/>
        <end position="26"/>
    </location>
</feature>
<gene>
    <name evidence="3" type="ORF">V22_03930</name>
</gene>
<keyword evidence="4" id="KW-1185">Reference proteome</keyword>
<feature type="chain" id="PRO_5021731294" evidence="2">
    <location>
        <begin position="27"/>
        <end position="369"/>
    </location>
</feature>
<dbReference type="Proteomes" id="UP000319976">
    <property type="component" value="Chromosome"/>
</dbReference>
<proteinExistence type="predicted"/>
<evidence type="ECO:0000256" key="1">
    <source>
        <dbReference type="SAM" id="MobiDB-lite"/>
    </source>
</evidence>
<dbReference type="KEGG" id="chya:V22_03930"/>